<dbReference type="AlphaFoldDB" id="W4GFP9"/>
<organism evidence="2">
    <name type="scientific">Aphanomyces astaci</name>
    <name type="common">Crayfish plague agent</name>
    <dbReference type="NCBI Taxonomy" id="112090"/>
    <lineage>
        <taxon>Eukaryota</taxon>
        <taxon>Sar</taxon>
        <taxon>Stramenopiles</taxon>
        <taxon>Oomycota</taxon>
        <taxon>Saprolegniomycetes</taxon>
        <taxon>Saprolegniales</taxon>
        <taxon>Verrucalvaceae</taxon>
        <taxon>Aphanomyces</taxon>
    </lineage>
</organism>
<dbReference type="RefSeq" id="XP_009832098.1">
    <property type="nucleotide sequence ID" value="XM_009833796.1"/>
</dbReference>
<feature type="compositionally biased region" description="Polar residues" evidence="1">
    <location>
        <begin position="83"/>
        <end position="96"/>
    </location>
</feature>
<dbReference type="STRING" id="112090.W4GFP9"/>
<name>W4GFP9_APHAT</name>
<gene>
    <name evidence="2" type="ORF">H257_08033</name>
</gene>
<dbReference type="VEuPathDB" id="FungiDB:H257_08033"/>
<dbReference type="GeneID" id="20810029"/>
<reference evidence="2" key="1">
    <citation type="submission" date="2013-12" db="EMBL/GenBank/DDBJ databases">
        <title>The Genome Sequence of Aphanomyces astaci APO3.</title>
        <authorList>
            <consortium name="The Broad Institute Genomics Platform"/>
            <person name="Russ C."/>
            <person name="Tyler B."/>
            <person name="van West P."/>
            <person name="Dieguez-Uribeondo J."/>
            <person name="Young S.K."/>
            <person name="Zeng Q."/>
            <person name="Gargeya S."/>
            <person name="Fitzgerald M."/>
            <person name="Abouelleil A."/>
            <person name="Alvarado L."/>
            <person name="Chapman S.B."/>
            <person name="Gainer-Dewar J."/>
            <person name="Goldberg J."/>
            <person name="Griggs A."/>
            <person name="Gujja S."/>
            <person name="Hansen M."/>
            <person name="Howarth C."/>
            <person name="Imamovic A."/>
            <person name="Ireland A."/>
            <person name="Larimer J."/>
            <person name="McCowan C."/>
            <person name="Murphy C."/>
            <person name="Pearson M."/>
            <person name="Poon T.W."/>
            <person name="Priest M."/>
            <person name="Roberts A."/>
            <person name="Saif S."/>
            <person name="Shea T."/>
            <person name="Sykes S."/>
            <person name="Wortman J."/>
            <person name="Nusbaum C."/>
            <person name="Birren B."/>
        </authorList>
    </citation>
    <scope>NUCLEOTIDE SEQUENCE [LARGE SCALE GENOMIC DNA]</scope>
    <source>
        <strain evidence="2">APO3</strain>
    </source>
</reference>
<evidence type="ECO:0000256" key="1">
    <source>
        <dbReference type="SAM" id="MobiDB-lite"/>
    </source>
</evidence>
<feature type="region of interest" description="Disordered" evidence="1">
    <location>
        <begin position="83"/>
        <end position="127"/>
    </location>
</feature>
<protein>
    <submittedName>
        <fullName evidence="2">Uncharacterized protein</fullName>
    </submittedName>
</protein>
<evidence type="ECO:0000313" key="2">
    <source>
        <dbReference type="EMBL" id="ETV78517.1"/>
    </source>
</evidence>
<accession>W4GFP9</accession>
<dbReference type="OrthoDB" id="78645at2759"/>
<proteinExistence type="predicted"/>
<dbReference type="EMBL" id="KI913130">
    <property type="protein sequence ID" value="ETV78517.1"/>
    <property type="molecule type" value="Genomic_DNA"/>
</dbReference>
<sequence>MHSHDEMAAEGTDDDTSIDLLKDLHFLIATDEQVQDDFSYLCDLLDETASEPIDVSSGSNGDTSEMGGECASAAGFAKLDLQHTSPTSEATSSIEPSSTTAKTSSTKRKNVEKDNIPPTGARNRFQYRQRQELKALKAQVEELKAKLAAESSKSSSRLAALSEASPWEQAARDELVERNRAHAENKQLKDALDDQSTFVDQMQKLFKKKPRLMAEDPSSLEEWQVYKLAAQHSLRVAAIHAIADRQYRRMQNAFIQTSLFNNSDAQPIVSGAPSVLPDGNILLEFKRQFTMPVPFPVVGAACWNVMKVRDMRPGVVESIETLDRHTVYQKLAETVGGVTLHSNSIRRYYSNTKRDVIVWRTVLEDALVPHMARGSVNNEWGWYDRVLCSEKVME</sequence>